<proteinExistence type="predicted"/>
<feature type="non-terminal residue" evidence="1">
    <location>
        <position position="56"/>
    </location>
</feature>
<evidence type="ECO:0000313" key="2">
    <source>
        <dbReference type="Proteomes" id="UP000823775"/>
    </source>
</evidence>
<sequence>AWFLVSHVDPDTGNGFVLRRIYFMKRGFITHDVEEKALEFDSLLQEIHWGPLVKDP</sequence>
<dbReference type="Proteomes" id="UP000823775">
    <property type="component" value="Unassembled WGS sequence"/>
</dbReference>
<feature type="non-terminal residue" evidence="1">
    <location>
        <position position="1"/>
    </location>
</feature>
<protein>
    <submittedName>
        <fullName evidence="1">Uncharacterized protein</fullName>
    </submittedName>
</protein>
<name>A0ABS8TPK7_DATST</name>
<reference evidence="1 2" key="1">
    <citation type="journal article" date="2021" name="BMC Genomics">
        <title>Datura genome reveals duplications of psychoactive alkaloid biosynthetic genes and high mutation rate following tissue culture.</title>
        <authorList>
            <person name="Rajewski A."/>
            <person name="Carter-House D."/>
            <person name="Stajich J."/>
            <person name="Litt A."/>
        </authorList>
    </citation>
    <scope>NUCLEOTIDE SEQUENCE [LARGE SCALE GENOMIC DNA]</scope>
    <source>
        <strain evidence="1">AR-01</strain>
    </source>
</reference>
<evidence type="ECO:0000313" key="1">
    <source>
        <dbReference type="EMBL" id="MCD7472846.1"/>
    </source>
</evidence>
<dbReference type="EMBL" id="JACEIK010001882">
    <property type="protein sequence ID" value="MCD7472846.1"/>
    <property type="molecule type" value="Genomic_DNA"/>
</dbReference>
<comment type="caution">
    <text evidence="1">The sequence shown here is derived from an EMBL/GenBank/DDBJ whole genome shotgun (WGS) entry which is preliminary data.</text>
</comment>
<accession>A0ABS8TPK7</accession>
<organism evidence="1 2">
    <name type="scientific">Datura stramonium</name>
    <name type="common">Jimsonweed</name>
    <name type="synonym">Common thornapple</name>
    <dbReference type="NCBI Taxonomy" id="4076"/>
    <lineage>
        <taxon>Eukaryota</taxon>
        <taxon>Viridiplantae</taxon>
        <taxon>Streptophyta</taxon>
        <taxon>Embryophyta</taxon>
        <taxon>Tracheophyta</taxon>
        <taxon>Spermatophyta</taxon>
        <taxon>Magnoliopsida</taxon>
        <taxon>eudicotyledons</taxon>
        <taxon>Gunneridae</taxon>
        <taxon>Pentapetalae</taxon>
        <taxon>asterids</taxon>
        <taxon>lamiids</taxon>
        <taxon>Solanales</taxon>
        <taxon>Solanaceae</taxon>
        <taxon>Solanoideae</taxon>
        <taxon>Datureae</taxon>
        <taxon>Datura</taxon>
    </lineage>
</organism>
<keyword evidence="2" id="KW-1185">Reference proteome</keyword>
<gene>
    <name evidence="1" type="ORF">HAX54_014247</name>
</gene>